<dbReference type="Proteomes" id="UP000824073">
    <property type="component" value="Unassembled WGS sequence"/>
</dbReference>
<dbReference type="InterPro" id="IPR006145">
    <property type="entry name" value="PsdUridine_synth_RsuA/RluA"/>
</dbReference>
<gene>
    <name evidence="6" type="ORF">IAB67_01475</name>
</gene>
<evidence type="ECO:0000313" key="6">
    <source>
        <dbReference type="EMBL" id="HIU42949.1"/>
    </source>
</evidence>
<dbReference type="InterPro" id="IPR020103">
    <property type="entry name" value="PsdUridine_synth_cat_dom_sf"/>
</dbReference>
<evidence type="ECO:0000313" key="7">
    <source>
        <dbReference type="Proteomes" id="UP000824073"/>
    </source>
</evidence>
<dbReference type="GO" id="GO:0140098">
    <property type="term" value="F:catalytic activity, acting on RNA"/>
    <property type="evidence" value="ECO:0007669"/>
    <property type="project" value="UniProtKB-ARBA"/>
</dbReference>
<evidence type="ECO:0000256" key="1">
    <source>
        <dbReference type="ARBA" id="ARBA00000073"/>
    </source>
</evidence>
<evidence type="ECO:0000256" key="3">
    <source>
        <dbReference type="PIRSR" id="PIRSR606225-1"/>
    </source>
</evidence>
<dbReference type="EC" id="5.4.99.-" evidence="4"/>
<organism evidence="6 7">
    <name type="scientific">Candidatus Ventrousia excrementavium</name>
    <dbReference type="NCBI Taxonomy" id="2840961"/>
    <lineage>
        <taxon>Bacteria</taxon>
        <taxon>Bacillati</taxon>
        <taxon>Bacillota</taxon>
        <taxon>Clostridia</taxon>
        <taxon>Eubacteriales</taxon>
        <taxon>Clostridiaceae</taxon>
        <taxon>Clostridiaceae incertae sedis</taxon>
        <taxon>Candidatus Ventrousia</taxon>
    </lineage>
</organism>
<dbReference type="GO" id="GO:0000455">
    <property type="term" value="P:enzyme-directed rRNA pseudouridine synthesis"/>
    <property type="evidence" value="ECO:0007669"/>
    <property type="project" value="TreeGrafter"/>
</dbReference>
<dbReference type="SUPFAM" id="SSF55120">
    <property type="entry name" value="Pseudouridine synthase"/>
    <property type="match status" value="1"/>
</dbReference>
<reference evidence="6" key="2">
    <citation type="journal article" date="2021" name="PeerJ">
        <title>Extensive microbial diversity within the chicken gut microbiome revealed by metagenomics and culture.</title>
        <authorList>
            <person name="Gilroy R."/>
            <person name="Ravi A."/>
            <person name="Getino M."/>
            <person name="Pursley I."/>
            <person name="Horton D.L."/>
            <person name="Alikhan N.F."/>
            <person name="Baker D."/>
            <person name="Gharbi K."/>
            <person name="Hall N."/>
            <person name="Watson M."/>
            <person name="Adriaenssens E.M."/>
            <person name="Foster-Nyarko E."/>
            <person name="Jarju S."/>
            <person name="Secka A."/>
            <person name="Antonio M."/>
            <person name="Oren A."/>
            <person name="Chaudhuri R.R."/>
            <person name="La Ragione R."/>
            <person name="Hildebrand F."/>
            <person name="Pallen M.J."/>
        </authorList>
    </citation>
    <scope>NUCLEOTIDE SEQUENCE</scope>
    <source>
        <strain evidence="6">CHK191-8634</strain>
    </source>
</reference>
<comment type="similarity">
    <text evidence="2 4">Belongs to the pseudouridine synthase RluA family.</text>
</comment>
<evidence type="ECO:0000259" key="5">
    <source>
        <dbReference type="Pfam" id="PF00849"/>
    </source>
</evidence>
<dbReference type="PANTHER" id="PTHR21600">
    <property type="entry name" value="MITOCHONDRIAL RNA PSEUDOURIDINE SYNTHASE"/>
    <property type="match status" value="1"/>
</dbReference>
<dbReference type="GO" id="GO:0009982">
    <property type="term" value="F:pseudouridine synthase activity"/>
    <property type="evidence" value="ECO:0007669"/>
    <property type="project" value="InterPro"/>
</dbReference>
<sequence>MVRIEYTAAEADDGRPLRAVLRGSMGLSASLVKTVKWQADGILIDGVPARLDAVVRRGQRVSVAASAGTAARQPDCQAPPMPPVLYEDDCLLIVDKPAGMAVHPSAGHPAGTLADAAAAYLRQRGEADGAFCPVSRLDRHTSGVLCAAKNRFAAQRLSAQLQSGEMRRVYRAVVCGSPPADEGAVDAPIAQGQGVRREVSPSGRPAVTHWRVLRRGSTHTLLELWLETGRTHQIRVHMAHLGCPVEGDFLYGTENPSRPGFALHAWSLTLRHPLTAEKVTACAPMPAWFGELLEK</sequence>
<comment type="catalytic activity">
    <reaction evidence="1 4">
        <text>a uridine in RNA = a pseudouridine in RNA</text>
        <dbReference type="Rhea" id="RHEA:48348"/>
        <dbReference type="Rhea" id="RHEA-COMP:12068"/>
        <dbReference type="Rhea" id="RHEA-COMP:12069"/>
        <dbReference type="ChEBI" id="CHEBI:65314"/>
        <dbReference type="ChEBI" id="CHEBI:65315"/>
    </reaction>
</comment>
<dbReference type="NCBIfam" id="TIGR00005">
    <property type="entry name" value="rluA_subfam"/>
    <property type="match status" value="1"/>
</dbReference>
<reference evidence="6" key="1">
    <citation type="submission" date="2020-10" db="EMBL/GenBank/DDBJ databases">
        <authorList>
            <person name="Gilroy R."/>
        </authorList>
    </citation>
    <scope>NUCLEOTIDE SEQUENCE</scope>
    <source>
        <strain evidence="6">CHK191-8634</strain>
    </source>
</reference>
<dbReference type="Pfam" id="PF00849">
    <property type="entry name" value="PseudoU_synth_2"/>
    <property type="match status" value="1"/>
</dbReference>
<dbReference type="GO" id="GO:0003723">
    <property type="term" value="F:RNA binding"/>
    <property type="evidence" value="ECO:0007669"/>
    <property type="project" value="InterPro"/>
</dbReference>
<dbReference type="AlphaFoldDB" id="A0A9D1IVT7"/>
<feature type="domain" description="Pseudouridine synthase RsuA/RluA-like" evidence="5">
    <location>
        <begin position="91"/>
        <end position="240"/>
    </location>
</feature>
<comment type="function">
    <text evidence="4">Responsible for synthesis of pseudouridine from uracil.</text>
</comment>
<name>A0A9D1IVT7_9CLOT</name>
<dbReference type="CDD" id="cd02869">
    <property type="entry name" value="PseudoU_synth_RluA_like"/>
    <property type="match status" value="1"/>
</dbReference>
<evidence type="ECO:0000256" key="4">
    <source>
        <dbReference type="RuleBase" id="RU362028"/>
    </source>
</evidence>
<dbReference type="InterPro" id="IPR006225">
    <property type="entry name" value="PsdUridine_synth_RluC/D"/>
</dbReference>
<accession>A0A9D1IVT7</accession>
<protein>
    <recommendedName>
        <fullName evidence="4">Pseudouridine synthase</fullName>
        <ecNumber evidence="4">5.4.99.-</ecNumber>
    </recommendedName>
</protein>
<comment type="caution">
    <text evidence="6">The sequence shown here is derived from an EMBL/GenBank/DDBJ whole genome shotgun (WGS) entry which is preliminary data.</text>
</comment>
<proteinExistence type="inferred from homology"/>
<dbReference type="EMBL" id="DVMR01000014">
    <property type="protein sequence ID" value="HIU42949.1"/>
    <property type="molecule type" value="Genomic_DNA"/>
</dbReference>
<dbReference type="Gene3D" id="3.30.2350.10">
    <property type="entry name" value="Pseudouridine synthase"/>
    <property type="match status" value="1"/>
</dbReference>
<dbReference type="PANTHER" id="PTHR21600:SF44">
    <property type="entry name" value="RIBOSOMAL LARGE SUBUNIT PSEUDOURIDINE SYNTHASE D"/>
    <property type="match status" value="1"/>
</dbReference>
<evidence type="ECO:0000256" key="2">
    <source>
        <dbReference type="ARBA" id="ARBA00010876"/>
    </source>
</evidence>
<feature type="active site" evidence="3">
    <location>
        <position position="138"/>
    </location>
</feature>
<keyword evidence="4" id="KW-0413">Isomerase</keyword>
<dbReference type="InterPro" id="IPR050188">
    <property type="entry name" value="RluA_PseudoU_synthase"/>
</dbReference>